<evidence type="ECO:0000256" key="2">
    <source>
        <dbReference type="ARBA" id="ARBA00022741"/>
    </source>
</evidence>
<dbReference type="GO" id="GO:0016887">
    <property type="term" value="F:ATP hydrolysis activity"/>
    <property type="evidence" value="ECO:0007669"/>
    <property type="project" value="InterPro"/>
</dbReference>
<reference evidence="5" key="1">
    <citation type="submission" date="2022-02" db="EMBL/GenBank/DDBJ databases">
        <title>Long-read sequencing of the primary endosymbionts of Cacopsylla melanoneura.</title>
        <authorList>
            <person name="Dittmer J."/>
            <person name="Corretto E."/>
            <person name="Stauffer C."/>
            <person name="Schuler H."/>
        </authorList>
    </citation>
    <scope>NUCLEOTIDE SEQUENCE</scope>
    <source>
        <strain evidence="5">Cmel4</strain>
    </source>
</reference>
<dbReference type="PANTHER" id="PTHR43204:SF1">
    <property type="entry name" value="ABC TRANSPORTER I FAMILY MEMBER 6, CHLOROPLASTIC"/>
    <property type="match status" value="1"/>
</dbReference>
<dbReference type="InterPro" id="IPR003593">
    <property type="entry name" value="AAA+_ATPase"/>
</dbReference>
<feature type="domain" description="AAA+ ATPase" evidence="4">
    <location>
        <begin position="25"/>
        <end position="213"/>
    </location>
</feature>
<dbReference type="Proteomes" id="UP001237869">
    <property type="component" value="Chromosome"/>
</dbReference>
<keyword evidence="3 5" id="KW-0067">ATP-binding</keyword>
<keyword evidence="2" id="KW-0547">Nucleotide-binding</keyword>
<dbReference type="InterPro" id="IPR003439">
    <property type="entry name" value="ABC_transporter-like_ATP-bd"/>
</dbReference>
<dbReference type="GO" id="GO:0005524">
    <property type="term" value="F:ATP binding"/>
    <property type="evidence" value="ECO:0007669"/>
    <property type="project" value="UniProtKB-KW"/>
</dbReference>
<name>A0AAJ6FLG7_CARRU</name>
<dbReference type="AlphaFoldDB" id="A0AAJ6FLG7"/>
<evidence type="ECO:0000313" key="5">
    <source>
        <dbReference type="EMBL" id="WGS67285.1"/>
    </source>
</evidence>
<protein>
    <submittedName>
        <fullName evidence="5">ATP-binding cassette domain-containing protein</fullName>
    </submittedName>
</protein>
<proteinExistence type="inferred from homology"/>
<comment type="similarity">
    <text evidence="1">Belongs to the ABC transporter superfamily. Ycf16 family.</text>
</comment>
<dbReference type="SUPFAM" id="SSF52540">
    <property type="entry name" value="P-loop containing nucleoside triphosphate hydrolases"/>
    <property type="match status" value="1"/>
</dbReference>
<evidence type="ECO:0000313" key="6">
    <source>
        <dbReference type="Proteomes" id="UP001237869"/>
    </source>
</evidence>
<dbReference type="SMART" id="SM00382">
    <property type="entry name" value="AAA"/>
    <property type="match status" value="1"/>
</dbReference>
<gene>
    <name evidence="5" type="ORF">MEJ65_00190</name>
</gene>
<accession>A0AAJ6FLG7</accession>
<evidence type="ECO:0000256" key="1">
    <source>
        <dbReference type="ARBA" id="ARBA00006216"/>
    </source>
</evidence>
<dbReference type="RefSeq" id="WP_280956228.1">
    <property type="nucleotide sequence ID" value="NZ_CP092148.1"/>
</dbReference>
<dbReference type="PANTHER" id="PTHR43204">
    <property type="entry name" value="ABC TRANSPORTER I FAMILY MEMBER 6, CHLOROPLASTIC"/>
    <property type="match status" value="1"/>
</dbReference>
<dbReference type="EMBL" id="CP092148">
    <property type="protein sequence ID" value="WGS67285.1"/>
    <property type="molecule type" value="Genomic_DNA"/>
</dbReference>
<sequence length="220" mass="26513">MIKIVNLSIKCEKIFIFKNLNFLIKKKTYIIIGNNGIGKSTLLKSFIKDENYFFSGEIFFNKINILMYKTDYLSRMGIFYTYQNPIEIYNIKNVFFLKTCFNIFNLKNIFFFKILNFYVNNMKFKKKLFFRMYNYGFSGGEKKKNEFLFLLIMNPIFILLDEIDSGLDYNSIFFISNYLNNIKNKKYVIIITHNKNIKNMLLIDYYLIIKFNQINFLSCI</sequence>
<organism evidence="5 6">
    <name type="scientific">Carsonella ruddii</name>
    <dbReference type="NCBI Taxonomy" id="114186"/>
    <lineage>
        <taxon>Bacteria</taxon>
        <taxon>Pseudomonadati</taxon>
        <taxon>Pseudomonadota</taxon>
        <taxon>Gammaproteobacteria</taxon>
        <taxon>Oceanospirillales</taxon>
        <taxon>Halomonadaceae</taxon>
        <taxon>Zymobacter group</taxon>
        <taxon>Candidatus Carsonella</taxon>
    </lineage>
</organism>
<dbReference type="InterPro" id="IPR010230">
    <property type="entry name" value="FeS-cluster_ATPase_SufC"/>
</dbReference>
<dbReference type="Gene3D" id="3.40.50.300">
    <property type="entry name" value="P-loop containing nucleotide triphosphate hydrolases"/>
    <property type="match status" value="1"/>
</dbReference>
<evidence type="ECO:0000259" key="4">
    <source>
        <dbReference type="SMART" id="SM00382"/>
    </source>
</evidence>
<dbReference type="InterPro" id="IPR027417">
    <property type="entry name" value="P-loop_NTPase"/>
</dbReference>
<evidence type="ECO:0000256" key="3">
    <source>
        <dbReference type="ARBA" id="ARBA00022840"/>
    </source>
</evidence>
<dbReference type="Pfam" id="PF00005">
    <property type="entry name" value="ABC_tran"/>
    <property type="match status" value="1"/>
</dbReference>